<sequence length="189" mass="20933">MLPQPNFGRDKGPIEPDKDETGEDAMPRKKLFRLQIAMWVQVVFAVVLGNLFAFNSIGARNVSQADILKHYQDNPPAEGVTPEEMAKTAYETFQSTGFLVMVLAIAGFAIIGAIVAALCAIRLKSRLKAVRWWAVGATAVLFVIGMYMSTQFGLLVAPWVFASVLALWWLFASDIRYWLSESAKSRAES</sequence>
<dbReference type="RefSeq" id="WP_270110353.1">
    <property type="nucleotide sequence ID" value="NZ_JAPZVP010000008.1"/>
</dbReference>
<feature type="transmembrane region" description="Helical" evidence="2">
    <location>
        <begin position="98"/>
        <end position="120"/>
    </location>
</feature>
<keyword evidence="2" id="KW-0472">Membrane</keyword>
<feature type="transmembrane region" description="Helical" evidence="2">
    <location>
        <begin position="156"/>
        <end position="179"/>
    </location>
</feature>
<feature type="region of interest" description="Disordered" evidence="1">
    <location>
        <begin position="1"/>
        <end position="23"/>
    </location>
</feature>
<reference evidence="3" key="1">
    <citation type="submission" date="2022-12" db="EMBL/GenBank/DDBJ databases">
        <title>Gycomyces niveus sp.nov.,a novel actinomycete isolated from soil in Shouguan.</title>
        <authorList>
            <person name="Yang X."/>
        </authorList>
    </citation>
    <scope>NUCLEOTIDE SEQUENCE</scope>
    <source>
        <strain evidence="3">NEAU-A15</strain>
    </source>
</reference>
<name>A0A9X3PBN7_9ACTN</name>
<evidence type="ECO:0000313" key="4">
    <source>
        <dbReference type="Proteomes" id="UP001146067"/>
    </source>
</evidence>
<dbReference type="EMBL" id="JAPZVP010000008">
    <property type="protein sequence ID" value="MDA1360420.1"/>
    <property type="molecule type" value="Genomic_DNA"/>
</dbReference>
<proteinExistence type="predicted"/>
<evidence type="ECO:0000256" key="2">
    <source>
        <dbReference type="SAM" id="Phobius"/>
    </source>
</evidence>
<keyword evidence="2" id="KW-0812">Transmembrane</keyword>
<comment type="caution">
    <text evidence="3">The sequence shown here is derived from an EMBL/GenBank/DDBJ whole genome shotgun (WGS) entry which is preliminary data.</text>
</comment>
<dbReference type="AlphaFoldDB" id="A0A9X3PBN7"/>
<feature type="transmembrane region" description="Helical" evidence="2">
    <location>
        <begin position="36"/>
        <end position="54"/>
    </location>
</feature>
<keyword evidence="4" id="KW-1185">Reference proteome</keyword>
<feature type="transmembrane region" description="Helical" evidence="2">
    <location>
        <begin position="132"/>
        <end position="150"/>
    </location>
</feature>
<organism evidence="3 4">
    <name type="scientific">Glycomyces luteolus</name>
    <dbReference type="NCBI Taxonomy" id="2670330"/>
    <lineage>
        <taxon>Bacteria</taxon>
        <taxon>Bacillati</taxon>
        <taxon>Actinomycetota</taxon>
        <taxon>Actinomycetes</taxon>
        <taxon>Glycomycetales</taxon>
        <taxon>Glycomycetaceae</taxon>
        <taxon>Glycomyces</taxon>
    </lineage>
</organism>
<evidence type="ECO:0000313" key="3">
    <source>
        <dbReference type="EMBL" id="MDA1360420.1"/>
    </source>
</evidence>
<gene>
    <name evidence="3" type="ORF">O1R50_12350</name>
</gene>
<protein>
    <submittedName>
        <fullName evidence="3">Uncharacterized protein</fullName>
    </submittedName>
</protein>
<accession>A0A9X3PBN7</accession>
<evidence type="ECO:0000256" key="1">
    <source>
        <dbReference type="SAM" id="MobiDB-lite"/>
    </source>
</evidence>
<keyword evidence="2" id="KW-1133">Transmembrane helix</keyword>
<dbReference type="Proteomes" id="UP001146067">
    <property type="component" value="Unassembled WGS sequence"/>
</dbReference>